<gene>
    <name evidence="1" type="ORF">STAS_01231</name>
</gene>
<evidence type="ECO:0000313" key="2">
    <source>
        <dbReference type="Proteomes" id="UP000325081"/>
    </source>
</evidence>
<dbReference type="AlphaFoldDB" id="A0A5A7NYS2"/>
<proteinExistence type="predicted"/>
<dbReference type="Proteomes" id="UP000325081">
    <property type="component" value="Unassembled WGS sequence"/>
</dbReference>
<name>A0A5A7NYS2_STRAF</name>
<sequence>MIVSREFCPLGEVLGSTGCVPKMLETSLVFSSTSDSEKVNGLEHENARAHELVLRLHLSTSLPFLGMFMARCILHGSWQELIYRHNSQQRNLEWSATSTAGVVDVGEDGIPMATVI</sequence>
<keyword evidence="1" id="KW-0808">Transferase</keyword>
<evidence type="ECO:0000313" key="1">
    <source>
        <dbReference type="EMBL" id="GER25633.1"/>
    </source>
</evidence>
<dbReference type="EMBL" id="BKCP01000447">
    <property type="protein sequence ID" value="GER25633.1"/>
    <property type="molecule type" value="Genomic_DNA"/>
</dbReference>
<dbReference type="GO" id="GO:0016301">
    <property type="term" value="F:kinase activity"/>
    <property type="evidence" value="ECO:0007669"/>
    <property type="project" value="UniProtKB-KW"/>
</dbReference>
<comment type="caution">
    <text evidence="1">The sequence shown here is derived from an EMBL/GenBank/DDBJ whole genome shotgun (WGS) entry which is preliminary data.</text>
</comment>
<reference evidence="2" key="1">
    <citation type="journal article" date="2019" name="Curr. Biol.">
        <title>Genome Sequence of Striga asiatica Provides Insight into the Evolution of Plant Parasitism.</title>
        <authorList>
            <person name="Yoshida S."/>
            <person name="Kim S."/>
            <person name="Wafula E.K."/>
            <person name="Tanskanen J."/>
            <person name="Kim Y.M."/>
            <person name="Honaas L."/>
            <person name="Yang Z."/>
            <person name="Spallek T."/>
            <person name="Conn C.E."/>
            <person name="Ichihashi Y."/>
            <person name="Cheong K."/>
            <person name="Cui S."/>
            <person name="Der J.P."/>
            <person name="Gundlach H."/>
            <person name="Jiao Y."/>
            <person name="Hori C."/>
            <person name="Ishida J.K."/>
            <person name="Kasahara H."/>
            <person name="Kiba T."/>
            <person name="Kim M.S."/>
            <person name="Koo N."/>
            <person name="Laohavisit A."/>
            <person name="Lee Y.H."/>
            <person name="Lumba S."/>
            <person name="McCourt P."/>
            <person name="Mortimer J.C."/>
            <person name="Mutuku J.M."/>
            <person name="Nomura T."/>
            <person name="Sasaki-Sekimoto Y."/>
            <person name="Seto Y."/>
            <person name="Wang Y."/>
            <person name="Wakatake T."/>
            <person name="Sakakibara H."/>
            <person name="Demura T."/>
            <person name="Yamaguchi S."/>
            <person name="Yoneyama K."/>
            <person name="Manabe R.I."/>
            <person name="Nelson D.C."/>
            <person name="Schulman A.H."/>
            <person name="Timko M.P."/>
            <person name="dePamphilis C.W."/>
            <person name="Choi D."/>
            <person name="Shirasu K."/>
        </authorList>
    </citation>
    <scope>NUCLEOTIDE SEQUENCE [LARGE SCALE GENOMIC DNA]</scope>
    <source>
        <strain evidence="2">cv. UVA1</strain>
    </source>
</reference>
<keyword evidence="2" id="KW-1185">Reference proteome</keyword>
<accession>A0A5A7NYS2</accession>
<protein>
    <submittedName>
        <fullName evidence="1">Dephospho-CoA kinase</fullName>
    </submittedName>
</protein>
<keyword evidence="1" id="KW-0418">Kinase</keyword>
<organism evidence="1 2">
    <name type="scientific">Striga asiatica</name>
    <name type="common">Asiatic witchweed</name>
    <name type="synonym">Buchnera asiatica</name>
    <dbReference type="NCBI Taxonomy" id="4170"/>
    <lineage>
        <taxon>Eukaryota</taxon>
        <taxon>Viridiplantae</taxon>
        <taxon>Streptophyta</taxon>
        <taxon>Embryophyta</taxon>
        <taxon>Tracheophyta</taxon>
        <taxon>Spermatophyta</taxon>
        <taxon>Magnoliopsida</taxon>
        <taxon>eudicotyledons</taxon>
        <taxon>Gunneridae</taxon>
        <taxon>Pentapetalae</taxon>
        <taxon>asterids</taxon>
        <taxon>lamiids</taxon>
        <taxon>Lamiales</taxon>
        <taxon>Orobanchaceae</taxon>
        <taxon>Buchnereae</taxon>
        <taxon>Striga</taxon>
    </lineage>
</organism>